<gene>
    <name evidence="10" type="ORF">SMD27_19220</name>
</gene>
<evidence type="ECO:0000313" key="10">
    <source>
        <dbReference type="EMBL" id="MDY0884984.1"/>
    </source>
</evidence>
<dbReference type="PROSITE" id="PS50928">
    <property type="entry name" value="ABC_TM1"/>
    <property type="match status" value="1"/>
</dbReference>
<dbReference type="CDD" id="cd06261">
    <property type="entry name" value="TM_PBP2"/>
    <property type="match status" value="1"/>
</dbReference>
<keyword evidence="4" id="KW-0997">Cell inner membrane</keyword>
<feature type="domain" description="ABC transmembrane type-1" evidence="9">
    <location>
        <begin position="67"/>
        <end position="255"/>
    </location>
</feature>
<comment type="caution">
    <text evidence="10">The sequence shown here is derived from an EMBL/GenBank/DDBJ whole genome shotgun (WGS) entry which is preliminary data.</text>
</comment>
<dbReference type="EMBL" id="JAXCLW010000007">
    <property type="protein sequence ID" value="MDY0884984.1"/>
    <property type="molecule type" value="Genomic_DNA"/>
</dbReference>
<dbReference type="SUPFAM" id="SSF161098">
    <property type="entry name" value="MetI-like"/>
    <property type="match status" value="1"/>
</dbReference>
<feature type="transmembrane region" description="Helical" evidence="8">
    <location>
        <begin position="179"/>
        <end position="202"/>
    </location>
</feature>
<evidence type="ECO:0000256" key="4">
    <source>
        <dbReference type="ARBA" id="ARBA00022519"/>
    </source>
</evidence>
<organism evidence="10 11">
    <name type="scientific">Dongia soli</name>
    <dbReference type="NCBI Taxonomy" id="600628"/>
    <lineage>
        <taxon>Bacteria</taxon>
        <taxon>Pseudomonadati</taxon>
        <taxon>Pseudomonadota</taxon>
        <taxon>Alphaproteobacteria</taxon>
        <taxon>Rhodospirillales</taxon>
        <taxon>Dongiaceae</taxon>
        <taxon>Dongia</taxon>
    </lineage>
</organism>
<reference evidence="10 11" key="1">
    <citation type="journal article" date="2016" name="Antonie Van Leeuwenhoek">
        <title>Dongia soli sp. nov., isolated from soil from Dokdo, Korea.</title>
        <authorList>
            <person name="Kim D.U."/>
            <person name="Lee H."/>
            <person name="Kim H."/>
            <person name="Kim S.G."/>
            <person name="Ka J.O."/>
        </authorList>
    </citation>
    <scope>NUCLEOTIDE SEQUENCE [LARGE SCALE GENOMIC DNA]</scope>
    <source>
        <strain evidence="10 11">D78</strain>
    </source>
</reference>
<dbReference type="InterPro" id="IPR035906">
    <property type="entry name" value="MetI-like_sf"/>
</dbReference>
<feature type="transmembrane region" description="Helical" evidence="8">
    <location>
        <begin position="135"/>
        <end position="158"/>
    </location>
</feature>
<evidence type="ECO:0000256" key="2">
    <source>
        <dbReference type="ARBA" id="ARBA00022448"/>
    </source>
</evidence>
<keyword evidence="2 8" id="KW-0813">Transport</keyword>
<feature type="transmembrane region" description="Helical" evidence="8">
    <location>
        <begin position="15"/>
        <end position="42"/>
    </location>
</feature>
<comment type="subcellular location">
    <subcellularLocation>
        <location evidence="1">Cell inner membrane</location>
        <topology evidence="1">Multi-pass membrane protein</topology>
    </subcellularLocation>
    <subcellularLocation>
        <location evidence="8">Cell membrane</location>
        <topology evidence="8">Multi-pass membrane protein</topology>
    </subcellularLocation>
</comment>
<keyword evidence="11" id="KW-1185">Reference proteome</keyword>
<evidence type="ECO:0000256" key="5">
    <source>
        <dbReference type="ARBA" id="ARBA00022692"/>
    </source>
</evidence>
<dbReference type="PANTHER" id="PTHR43357:SF4">
    <property type="entry name" value="INNER MEMBRANE ABC TRANSPORTER PERMEASE PROTEIN YDCV"/>
    <property type="match status" value="1"/>
</dbReference>
<comment type="similarity">
    <text evidence="8">Belongs to the binding-protein-dependent transport system permease family.</text>
</comment>
<accession>A0ABU5EF07</accession>
<feature type="transmembrane region" description="Helical" evidence="8">
    <location>
        <begin position="62"/>
        <end position="93"/>
    </location>
</feature>
<evidence type="ECO:0000259" key="9">
    <source>
        <dbReference type="PROSITE" id="PS50928"/>
    </source>
</evidence>
<dbReference type="Proteomes" id="UP001279642">
    <property type="component" value="Unassembled WGS sequence"/>
</dbReference>
<feature type="transmembrane region" description="Helical" evidence="8">
    <location>
        <begin position="105"/>
        <end position="123"/>
    </location>
</feature>
<keyword evidence="7 8" id="KW-0472">Membrane</keyword>
<keyword evidence="5 8" id="KW-0812">Transmembrane</keyword>
<dbReference type="RefSeq" id="WP_320510058.1">
    <property type="nucleotide sequence ID" value="NZ_JAXCLW010000007.1"/>
</dbReference>
<protein>
    <submittedName>
        <fullName evidence="10">ABC transporter permease</fullName>
    </submittedName>
</protein>
<evidence type="ECO:0000256" key="1">
    <source>
        <dbReference type="ARBA" id="ARBA00004429"/>
    </source>
</evidence>
<evidence type="ECO:0000313" key="11">
    <source>
        <dbReference type="Proteomes" id="UP001279642"/>
    </source>
</evidence>
<evidence type="ECO:0000256" key="8">
    <source>
        <dbReference type="RuleBase" id="RU363032"/>
    </source>
</evidence>
<sequence length="264" mass="28405">MVDFGRSSSISIAKLLGWAGALFLLLPSFVIIPVSFTTHHYLSLPDEGLSLQHYQNLFSNPLWLGAIGQSLLIAVLAAVLAVITGTLGAIGLWRIASRFGDSLRNLMLMPLIVPPIVSALAFYKAWVAFGLLDSYIGIIIAHAVLAVPYVIITVTTSLSNFDGRLEQAARNLGANAWEAMWLIIVPVIKPGILSGAVLAFLASWDEIVVTLFISSQKIMTLPKAIWNGIRDNIDPTVAAVGSLVIVITLAATCIRLYRQSRVGA</sequence>
<dbReference type="Pfam" id="PF00528">
    <property type="entry name" value="BPD_transp_1"/>
    <property type="match status" value="1"/>
</dbReference>
<evidence type="ECO:0000256" key="6">
    <source>
        <dbReference type="ARBA" id="ARBA00022989"/>
    </source>
</evidence>
<proteinExistence type="inferred from homology"/>
<feature type="transmembrane region" description="Helical" evidence="8">
    <location>
        <begin position="236"/>
        <end position="257"/>
    </location>
</feature>
<name>A0ABU5EF07_9PROT</name>
<evidence type="ECO:0000256" key="3">
    <source>
        <dbReference type="ARBA" id="ARBA00022475"/>
    </source>
</evidence>
<keyword evidence="6 8" id="KW-1133">Transmembrane helix</keyword>
<dbReference type="Gene3D" id="1.10.3720.10">
    <property type="entry name" value="MetI-like"/>
    <property type="match status" value="1"/>
</dbReference>
<dbReference type="PANTHER" id="PTHR43357">
    <property type="entry name" value="INNER MEMBRANE ABC TRANSPORTER PERMEASE PROTEIN YDCV"/>
    <property type="match status" value="1"/>
</dbReference>
<dbReference type="InterPro" id="IPR000515">
    <property type="entry name" value="MetI-like"/>
</dbReference>
<keyword evidence="3" id="KW-1003">Cell membrane</keyword>
<evidence type="ECO:0000256" key="7">
    <source>
        <dbReference type="ARBA" id="ARBA00023136"/>
    </source>
</evidence>